<dbReference type="PROSITE" id="PS00915">
    <property type="entry name" value="PI3_4_KINASE_1"/>
    <property type="match status" value="1"/>
</dbReference>
<dbReference type="Gene3D" id="1.10.1070.11">
    <property type="entry name" value="Phosphatidylinositol 3-/4-kinase, catalytic domain"/>
    <property type="match status" value="1"/>
</dbReference>
<evidence type="ECO:0000256" key="8">
    <source>
        <dbReference type="SAM" id="MobiDB-lite"/>
    </source>
</evidence>
<evidence type="ECO:0000256" key="4">
    <source>
        <dbReference type="ARBA" id="ARBA00022679"/>
    </source>
</evidence>
<comment type="similarity">
    <text evidence="2">Belongs to the PI3/PI4-kinase family. Type III PI4K subfamily.</text>
</comment>
<name>A0A2K1QRP4_9PEZI</name>
<evidence type="ECO:0000256" key="5">
    <source>
        <dbReference type="ARBA" id="ARBA00022741"/>
    </source>
</evidence>
<keyword evidence="4" id="KW-0808">Transferase</keyword>
<dbReference type="InParanoid" id="A0A2K1QRP4"/>
<feature type="domain" description="PI3K/PI4K catalytic" evidence="9">
    <location>
        <begin position="1679"/>
        <end position="1962"/>
    </location>
</feature>
<dbReference type="SUPFAM" id="SSF56112">
    <property type="entry name" value="Protein kinase-like (PK-like)"/>
    <property type="match status" value="1"/>
</dbReference>
<dbReference type="GO" id="GO:0048015">
    <property type="term" value="P:phosphatidylinositol-mediated signaling"/>
    <property type="evidence" value="ECO:0007669"/>
    <property type="project" value="TreeGrafter"/>
</dbReference>
<evidence type="ECO:0000313" key="12">
    <source>
        <dbReference type="Proteomes" id="UP000243797"/>
    </source>
</evidence>
<evidence type="ECO:0000256" key="2">
    <source>
        <dbReference type="ARBA" id="ARBA00006209"/>
    </source>
</evidence>
<dbReference type="GO" id="GO:0005524">
    <property type="term" value="F:ATP binding"/>
    <property type="evidence" value="ECO:0007669"/>
    <property type="project" value="UniProtKB-KW"/>
</dbReference>
<dbReference type="InterPro" id="IPR011009">
    <property type="entry name" value="Kinase-like_dom_sf"/>
</dbReference>
<keyword evidence="7" id="KW-0067">ATP-binding</keyword>
<evidence type="ECO:0000256" key="7">
    <source>
        <dbReference type="ARBA" id="ARBA00022840"/>
    </source>
</evidence>
<dbReference type="InterPro" id="IPR018936">
    <property type="entry name" value="PI3/4_kinase_CS"/>
</dbReference>
<gene>
    <name evidence="11" type="ORF">CAC42_3130</name>
</gene>
<dbReference type="PROSITE" id="PS50290">
    <property type="entry name" value="PI3_4_KINASE_3"/>
    <property type="match status" value="1"/>
</dbReference>
<dbReference type="Pfam" id="PF00454">
    <property type="entry name" value="PI3_PI4_kinase"/>
    <property type="match status" value="1"/>
</dbReference>
<evidence type="ECO:0000313" key="11">
    <source>
        <dbReference type="EMBL" id="PNS17735.1"/>
    </source>
</evidence>
<dbReference type="SMART" id="SM00146">
    <property type="entry name" value="PI3Kc"/>
    <property type="match status" value="1"/>
</dbReference>
<dbReference type="InterPro" id="IPR015433">
    <property type="entry name" value="PI3/4_kinase"/>
</dbReference>
<evidence type="ECO:0000256" key="1">
    <source>
        <dbReference type="ARBA" id="ARBA00001686"/>
    </source>
</evidence>
<comment type="catalytic activity">
    <reaction evidence="1">
        <text>a 1,2-diacyl-sn-glycero-3-phospho-(1D-myo-inositol) + ATP = a 1,2-diacyl-sn-glycero-3-phospho-(1D-myo-inositol 4-phosphate) + ADP + H(+)</text>
        <dbReference type="Rhea" id="RHEA:19877"/>
        <dbReference type="ChEBI" id="CHEBI:15378"/>
        <dbReference type="ChEBI" id="CHEBI:30616"/>
        <dbReference type="ChEBI" id="CHEBI:57880"/>
        <dbReference type="ChEBI" id="CHEBI:58178"/>
        <dbReference type="ChEBI" id="CHEBI:456216"/>
        <dbReference type="EC" id="2.7.1.67"/>
    </reaction>
</comment>
<dbReference type="FunCoup" id="A0A2K1QRP4">
    <property type="interactions" value="798"/>
</dbReference>
<sequence>MSSVDLYPTESTLRRRALEKLGQLSATKKSSGSHGSSLVRLCDIYAKADIPNGVNGVDGVAHDQKLVAPMSIRELEVLLSLCRAAPAVRSATHAERLVKQLGPYLEEIHDQSFRPSPHIRTFHPSPWELVAHDVTLALLAVSVNHESLRILALSYIKKAVDTWLVVGQKIADGRGRSEDEEHDSAELDMDGEAVRLCVALMGLQAAMSERTESLLPSERFSMIQELRSILSEEFMIKLEARLSSIRNASSHYKDLRPWKRVLTSYASTGRPLGAMILQHSFMRLLAASTSLFIAPPHDFDRDGALDFLLDRQLPFQRFPGDTPDGTVNRLAGYVVDSIRLLEADADFLRVSSVWQQRLAHSTKAYAIKSFLYLSLFEDAADADVLMGWLEAVLADHTQLADDELAQTTLKAMVILAKTTKAFASSLGRSLPRLIVQSQMMPETASVAADCLARVLLLSPQDMQISTLYSLGNILSAGTDAARANANLFFDGNPSGKGNNQFYTQPSSGSSISLGTSHIDDTATVHGTVVQAVVRTATRSNDGKIISLAISMLVQKLSRVSTAIDIKIVQGSALLGLRGSVHDLRPLLRLYARVCHECLRIGNTALMQAILDARLVLARGISKTTPLYEVYLAHLLDTVVSTTGAIQSDKQSVKGGILGAEEIAQILKPLAVLISSQPDIEGKFEDPTTLSNLTRDAWYNLVAHDFTLKSPLTRRHAPELETLALYSPSLVDPNGADARESGVELNTVLRRNMNPAHTQQQKQALITCFPEHEHEIKSLDYAELTFLNAAHLIAGLRAEAGSCTRTMEYFYDSKFKSGALSECLVAISKVEVETYVRRTRESLRQKYSAPELAGQLVIFLQGCCHRIPKVQHIAIASADRIISQVPSVLCQKVSLFAMLELLTLMWMGCLDEETEDVEWKSDYSSKKGGVSVQLSDDFELRRTTLTTFLRHCRQWVSQVIDIMPLDLKGLLQTYLSDFEDNGAYGHVALGRSFALEMGCLIPKLDFRLGGMDARLNIGINSASDFMAQYTTRQEYRTIDNMFDADEDAILLRNHSSVITHEDLKQEVADALESLQRIQNRLERDDDIDIGELRPALRRAAALLCRSDVENRTLVHLLVCVPCIPCTRESVKLGVALWMGVVKENSRLESQILVELMMNWERILQHANQVPQISNTHPDPFFVKQEFAPTDKDAVVRRQQLAGAGIAPLVRIFQYLASQFHASRFTWSSAEKIYIRNIRNTMLALKRPMTQPLARELHFRLFVAGARTLANATILEDEQKWLMKDLILSAGLRWFIPAPRWSFGGNKLQVKAEIKLLADALAAIDSMAGLASGSHGGRKSLRDRHELLVTLLRSEIYRLGVWLTPLDSGRTNVLHLDKGAKANEVLVSSLLPVAWAEDASLAIQLAMRFHSDRLQNDVRALIVSDPRRALDEPDALPILLGVAGQQPSQEQLQIQRLAKGGSLTSKDAYLQYLLFWAPVNPITAVNYFLPIFGNHPYIIQYAVRALESHSIDVTFFYVPQIVQTLRYDGLGYVARYIVETAQFSQLFAHQIIWNMKANAFKDEDATIPDDIKPTLDVVMDALIASFSPEDKDFYEREFDFFNKVTGISGTLRPFIKRPKPEKKQKIEEELRKIQIDVGVYLPSNPDGIIIGIDRKSGKPLQSHAKAPFMATFRIRKEIKFDEAEAKVAMVKKQPSKGQMHQPQLSVDTRTSTKEPAPTSVEVWQSAIFKVGDDCRQDVLALQMIAAFRNIFNNVGLDVFVFPYRVTATAPGCGVIDVLPNSISRDMLGREQVNGLYEYFISHFGSEDSLAFQKARANFIKSMAAYSVISYLLQFKDRHNGNIMIDDQGHIEHIDYGYLLDIAPGGVKFERAPFKLTGEMVAVMGGSSSANFRRFEELCVKSFLAVRPYVDKLASLITPMLESGLPCFKPETIKHFRERFVLERSEREAAEFMRFLVKKSEGSYSTVGYDRFQLLTNGIPY</sequence>
<keyword evidence="12" id="KW-1185">Reference proteome</keyword>
<feature type="compositionally biased region" description="Polar residues" evidence="8">
    <location>
        <begin position="1693"/>
        <end position="1707"/>
    </location>
</feature>
<dbReference type="STRING" id="2082308.A0A2K1QRP4"/>
<dbReference type="GO" id="GO:0005886">
    <property type="term" value="C:plasma membrane"/>
    <property type="evidence" value="ECO:0007669"/>
    <property type="project" value="TreeGrafter"/>
</dbReference>
<dbReference type="GO" id="GO:0046854">
    <property type="term" value="P:phosphatidylinositol phosphate biosynthetic process"/>
    <property type="evidence" value="ECO:0007669"/>
    <property type="project" value="InterPro"/>
</dbReference>
<dbReference type="PANTHER" id="PTHR10048:SF15">
    <property type="entry name" value="PHOSPHATIDYLINOSITOL 4-KINASE ALPHA"/>
    <property type="match status" value="1"/>
</dbReference>
<evidence type="ECO:0000256" key="3">
    <source>
        <dbReference type="ARBA" id="ARBA00012169"/>
    </source>
</evidence>
<keyword evidence="6" id="KW-0418">Kinase</keyword>
<dbReference type="FunFam" id="1.25.40.70:FF:000011">
    <property type="entry name" value="Phosphatidylinositol 4-kinase alpha"/>
    <property type="match status" value="1"/>
</dbReference>
<organism evidence="11 12">
    <name type="scientific">Sphaceloma murrayae</name>
    <dbReference type="NCBI Taxonomy" id="2082308"/>
    <lineage>
        <taxon>Eukaryota</taxon>
        <taxon>Fungi</taxon>
        <taxon>Dikarya</taxon>
        <taxon>Ascomycota</taxon>
        <taxon>Pezizomycotina</taxon>
        <taxon>Dothideomycetes</taxon>
        <taxon>Dothideomycetidae</taxon>
        <taxon>Myriangiales</taxon>
        <taxon>Elsinoaceae</taxon>
        <taxon>Sphaceloma</taxon>
    </lineage>
</organism>
<dbReference type="Gene3D" id="1.25.40.70">
    <property type="entry name" value="Phosphatidylinositol 3-kinase, accessory domain (PIK)"/>
    <property type="match status" value="1"/>
</dbReference>
<feature type="region of interest" description="Disordered" evidence="8">
    <location>
        <begin position="1689"/>
        <end position="1713"/>
    </location>
</feature>
<accession>A0A2K1QRP4</accession>
<dbReference type="CDD" id="cd05167">
    <property type="entry name" value="PI4Kc_III_alpha"/>
    <property type="match status" value="1"/>
</dbReference>
<dbReference type="FunFam" id="3.30.1010.10:FF:000014">
    <property type="entry name" value="Phosphatidylinositol 4-kinase STT4"/>
    <property type="match status" value="1"/>
</dbReference>
<evidence type="ECO:0000259" key="9">
    <source>
        <dbReference type="PROSITE" id="PS50290"/>
    </source>
</evidence>
<dbReference type="InterPro" id="IPR001263">
    <property type="entry name" value="PI3K_accessory_dom"/>
</dbReference>
<dbReference type="PROSITE" id="PS51545">
    <property type="entry name" value="PIK_HELICAL"/>
    <property type="match status" value="1"/>
</dbReference>
<reference evidence="11 12" key="1">
    <citation type="submission" date="2017-06" db="EMBL/GenBank/DDBJ databases">
        <title>Draft genome sequence of a variant of Elsinoe murrayae.</title>
        <authorList>
            <person name="Cheng Q."/>
        </authorList>
    </citation>
    <scope>NUCLEOTIDE SEQUENCE [LARGE SCALE GENOMIC DNA]</scope>
    <source>
        <strain evidence="11 12">CQ-2017a</strain>
    </source>
</reference>
<dbReference type="SMART" id="SM00145">
    <property type="entry name" value="PI3Ka"/>
    <property type="match status" value="1"/>
</dbReference>
<protein>
    <recommendedName>
        <fullName evidence="3">1-phosphatidylinositol 4-kinase</fullName>
        <ecNumber evidence="3">2.7.1.67</ecNumber>
    </recommendedName>
</protein>
<proteinExistence type="inferred from homology"/>
<keyword evidence="5" id="KW-0547">Nucleotide-binding</keyword>
<dbReference type="OrthoDB" id="10264149at2759"/>
<dbReference type="InterPro" id="IPR036940">
    <property type="entry name" value="PI3/4_kinase_cat_sf"/>
</dbReference>
<dbReference type="SUPFAM" id="SSF48371">
    <property type="entry name" value="ARM repeat"/>
    <property type="match status" value="1"/>
</dbReference>
<dbReference type="EMBL" id="NKHZ01000049">
    <property type="protein sequence ID" value="PNS17735.1"/>
    <property type="molecule type" value="Genomic_DNA"/>
</dbReference>
<comment type="caution">
    <text evidence="11">The sequence shown here is derived from an EMBL/GenBank/DDBJ whole genome shotgun (WGS) entry which is preliminary data.</text>
</comment>
<dbReference type="FunFam" id="1.10.1070.11:FF:000022">
    <property type="entry name" value="Phosphatidylinositol 4-kinase stt4"/>
    <property type="match status" value="1"/>
</dbReference>
<dbReference type="Pfam" id="PF00613">
    <property type="entry name" value="PI3Ka"/>
    <property type="match status" value="1"/>
</dbReference>
<dbReference type="InterPro" id="IPR016024">
    <property type="entry name" value="ARM-type_fold"/>
</dbReference>
<feature type="domain" description="PIK helical" evidence="10">
    <location>
        <begin position="1402"/>
        <end position="1579"/>
    </location>
</feature>
<dbReference type="EC" id="2.7.1.67" evidence="3"/>
<dbReference type="Proteomes" id="UP000243797">
    <property type="component" value="Unassembled WGS sequence"/>
</dbReference>
<dbReference type="PROSITE" id="PS00916">
    <property type="entry name" value="PI3_4_KINASE_2"/>
    <property type="match status" value="1"/>
</dbReference>
<evidence type="ECO:0000256" key="6">
    <source>
        <dbReference type="ARBA" id="ARBA00022777"/>
    </source>
</evidence>
<evidence type="ECO:0000259" key="10">
    <source>
        <dbReference type="PROSITE" id="PS51545"/>
    </source>
</evidence>
<dbReference type="GO" id="GO:0005737">
    <property type="term" value="C:cytoplasm"/>
    <property type="evidence" value="ECO:0007669"/>
    <property type="project" value="TreeGrafter"/>
</dbReference>
<dbReference type="InterPro" id="IPR042236">
    <property type="entry name" value="PI3K_accessory_sf"/>
</dbReference>
<dbReference type="Gene3D" id="3.30.1010.10">
    <property type="entry name" value="Phosphatidylinositol 3-kinase Catalytic Subunit, Chain A, domain 4"/>
    <property type="match status" value="1"/>
</dbReference>
<dbReference type="GO" id="GO:0004430">
    <property type="term" value="F:1-phosphatidylinositol 4-kinase activity"/>
    <property type="evidence" value="ECO:0007669"/>
    <property type="project" value="UniProtKB-EC"/>
</dbReference>
<dbReference type="PANTHER" id="PTHR10048">
    <property type="entry name" value="PHOSPHATIDYLINOSITOL KINASE"/>
    <property type="match status" value="1"/>
</dbReference>
<dbReference type="InterPro" id="IPR000403">
    <property type="entry name" value="PI3/4_kinase_cat_dom"/>
</dbReference>